<feature type="region of interest" description="Disordered" evidence="1">
    <location>
        <begin position="359"/>
        <end position="476"/>
    </location>
</feature>
<feature type="compositionally biased region" description="Basic residues" evidence="1">
    <location>
        <begin position="437"/>
        <end position="450"/>
    </location>
</feature>
<protein>
    <recommendedName>
        <fullName evidence="4">Nitrogen regulatory protein areA GATA-like domain-containing protein</fullName>
    </recommendedName>
</protein>
<gene>
    <name evidence="2" type="ORF">PENNAL_c0007G03573</name>
</gene>
<comment type="caution">
    <text evidence="2">The sequence shown here is derived from an EMBL/GenBank/DDBJ whole genome shotgun (WGS) entry which is preliminary data.</text>
</comment>
<organism evidence="2 3">
    <name type="scientific">Penicillium nalgiovense</name>
    <dbReference type="NCBI Taxonomy" id="60175"/>
    <lineage>
        <taxon>Eukaryota</taxon>
        <taxon>Fungi</taxon>
        <taxon>Dikarya</taxon>
        <taxon>Ascomycota</taxon>
        <taxon>Pezizomycotina</taxon>
        <taxon>Eurotiomycetes</taxon>
        <taxon>Eurotiomycetidae</taxon>
        <taxon>Eurotiales</taxon>
        <taxon>Aspergillaceae</taxon>
        <taxon>Penicillium</taxon>
    </lineage>
</organism>
<dbReference type="STRING" id="60175.A0A1V6YZ17"/>
<sequence length="652" mass="71392">MEELQHEWANLRSPLFDQLSTILDSTEPLIGTTSLDHESLGVNFYDSDRLGCDRIYFNPAHMDSSIVTILIRATEARDGLEIADLETTDKLDSEGIGLTASFIPVPAMPDEVIVLAGTRLQRLLGKNKVRATTAPAAIQLYHLIRSLDCQFSRHSSRASLPAKFNLSVSSQARLPEQTYKMEPKLPQGLVAMPSVSPSEIFEQGTLSSGAYKNLWQAYSTSHQASKDETECRLEHFFWRIWGAKQLSSRMNTHTLDCLILRIKASTVLVGQRVTVTPLPGTAGSDDKEEKVNTSLFYIAPSQFHIDDSCKPINNNQSGCAAVACSPHPILKKPQPSQAETHKATRLLLDTHIGTKITLDPSDSPTAEMAAEPTPNPNVGHQRCKKTSMDSESTLVPEKFGNQGSKKTSVSTESTATPENVGQQGPKKAYFSATRTGRGPRRRPVFNRRKSSQTSIPKTAPPSRRRSEPATKADGADTLYEDSYVELGLLQHLSFRDEEDQIARDLGREIAPEPRPVKPSVPLFDDESLDEPSAIQAAKAAPKTSPVPFPRASSLRHPMLSPEDFCKVTPSFGVMESHFDMPGGPQLVAPDDVEGDWTDIDALDSTLPVLQPFKKLVSHHENIGQDLPAVQPTVAPVVKEASLLSSAMKGVIL</sequence>
<evidence type="ECO:0000313" key="2">
    <source>
        <dbReference type="EMBL" id="OQE92607.1"/>
    </source>
</evidence>
<keyword evidence="3" id="KW-1185">Reference proteome</keyword>
<evidence type="ECO:0000256" key="1">
    <source>
        <dbReference type="SAM" id="MobiDB-lite"/>
    </source>
</evidence>
<evidence type="ECO:0008006" key="4">
    <source>
        <dbReference type="Google" id="ProtNLM"/>
    </source>
</evidence>
<proteinExistence type="predicted"/>
<name>A0A1V6YZ17_PENNA</name>
<dbReference type="EMBL" id="MOOB01000007">
    <property type="protein sequence ID" value="OQE92607.1"/>
    <property type="molecule type" value="Genomic_DNA"/>
</dbReference>
<evidence type="ECO:0000313" key="3">
    <source>
        <dbReference type="Proteomes" id="UP000191691"/>
    </source>
</evidence>
<feature type="compositionally biased region" description="Basic and acidic residues" evidence="1">
    <location>
        <begin position="464"/>
        <end position="474"/>
    </location>
</feature>
<feature type="compositionally biased region" description="Polar residues" evidence="1">
    <location>
        <begin position="401"/>
        <end position="422"/>
    </location>
</feature>
<dbReference type="OMA" id="FWRIWGA"/>
<dbReference type="AlphaFoldDB" id="A0A1V6YZ17"/>
<accession>A0A1V6YZ17</accession>
<reference evidence="3" key="1">
    <citation type="journal article" date="2017" name="Nat. Microbiol.">
        <title>Global analysis of biosynthetic gene clusters reveals vast potential of secondary metabolite production in Penicillium species.</title>
        <authorList>
            <person name="Nielsen J.C."/>
            <person name="Grijseels S."/>
            <person name="Prigent S."/>
            <person name="Ji B."/>
            <person name="Dainat J."/>
            <person name="Nielsen K.F."/>
            <person name="Frisvad J.C."/>
            <person name="Workman M."/>
            <person name="Nielsen J."/>
        </authorList>
    </citation>
    <scope>NUCLEOTIDE SEQUENCE [LARGE SCALE GENOMIC DNA]</scope>
    <source>
        <strain evidence="3">IBT 13039</strain>
    </source>
</reference>
<dbReference type="Proteomes" id="UP000191691">
    <property type="component" value="Unassembled WGS sequence"/>
</dbReference>